<dbReference type="AlphaFoldDB" id="A0A5D5DH94"/>
<sequence length="138" mass="15033">MNRQTEFTLLIVGASLSILVFLGAVFYSLIFGFNTLMVADTFGYYSGSDEAIVFGIITFFSVVAAFFALLSAVFGFIGAFKIKSNGPKAKQLGVCFIILGGLQVFTIHGILFLIAGILTVTKKEYKTISKEDEGTKWE</sequence>
<keyword evidence="1" id="KW-0472">Membrane</keyword>
<keyword evidence="1" id="KW-0812">Transmembrane</keyword>
<feature type="transmembrane region" description="Helical" evidence="1">
    <location>
        <begin position="7"/>
        <end position="31"/>
    </location>
</feature>
<dbReference type="GO" id="GO:0016740">
    <property type="term" value="F:transferase activity"/>
    <property type="evidence" value="ECO:0007669"/>
    <property type="project" value="UniProtKB-KW"/>
</dbReference>
<evidence type="ECO:0000313" key="3">
    <source>
        <dbReference type="EMBL" id="HAA9722930.1"/>
    </source>
</evidence>
<reference evidence="3" key="1">
    <citation type="journal article" date="2018" name="Genome Biol.">
        <title>SKESA: strategic k-mer extension for scrupulous assemblies.</title>
        <authorList>
            <person name="Souvorov A."/>
            <person name="Agarwala R."/>
            <person name="Lipman D.J."/>
        </authorList>
    </citation>
    <scope>NUCLEOTIDE SEQUENCE [LARGE SCALE GENOMIC DNA]</scope>
    <source>
        <strain evidence="3">HPB3501</strain>
    </source>
</reference>
<protein>
    <submittedName>
        <fullName evidence="3">2'-O-methyl transferase</fullName>
    </submittedName>
</protein>
<organism evidence="3">
    <name type="scientific">Listeria monocytogenes</name>
    <dbReference type="NCBI Taxonomy" id="1639"/>
    <lineage>
        <taxon>Bacteria</taxon>
        <taxon>Bacillati</taxon>
        <taxon>Bacillota</taxon>
        <taxon>Bacilli</taxon>
        <taxon>Bacillales</taxon>
        <taxon>Listeriaceae</taxon>
        <taxon>Listeria</taxon>
    </lineage>
</organism>
<dbReference type="InterPro" id="IPR025273">
    <property type="entry name" value="DUF4064"/>
</dbReference>
<comment type="caution">
    <text evidence="3">The sequence shown here is derived from an EMBL/GenBank/DDBJ whole genome shotgun (WGS) entry which is preliminary data.</text>
</comment>
<proteinExistence type="predicted"/>
<dbReference type="Pfam" id="PF13273">
    <property type="entry name" value="DUF4064"/>
    <property type="match status" value="1"/>
</dbReference>
<reference evidence="3" key="2">
    <citation type="submission" date="2019-11" db="EMBL/GenBank/DDBJ databases">
        <authorList>
            <consortium name="NCBI Pathogen Detection Project"/>
        </authorList>
    </citation>
    <scope>NUCLEOTIDE SEQUENCE</scope>
    <source>
        <strain evidence="3">HPB3501</strain>
    </source>
</reference>
<dbReference type="Proteomes" id="UP000844471">
    <property type="component" value="Unassembled WGS sequence"/>
</dbReference>
<keyword evidence="3" id="KW-0808">Transferase</keyword>
<dbReference type="RefSeq" id="WP_003729040.1">
    <property type="nucleotide sequence ID" value="NZ_CP013286.1"/>
</dbReference>
<name>A0A5D5DH94_LISMN</name>
<evidence type="ECO:0000256" key="1">
    <source>
        <dbReference type="SAM" id="Phobius"/>
    </source>
</evidence>
<accession>A0A5D5DH94</accession>
<keyword evidence="1" id="KW-1133">Transmembrane helix</keyword>
<evidence type="ECO:0000259" key="2">
    <source>
        <dbReference type="Pfam" id="PF13273"/>
    </source>
</evidence>
<gene>
    <name evidence="3" type="ORF">GIH49_12380</name>
</gene>
<feature type="transmembrane region" description="Helical" evidence="1">
    <location>
        <begin position="92"/>
        <end position="118"/>
    </location>
</feature>
<dbReference type="EMBL" id="DAAEZQ010000007">
    <property type="protein sequence ID" value="HAA9722930.1"/>
    <property type="molecule type" value="Genomic_DNA"/>
</dbReference>
<feature type="domain" description="DUF4064" evidence="2">
    <location>
        <begin position="2"/>
        <end position="106"/>
    </location>
</feature>
<feature type="transmembrane region" description="Helical" evidence="1">
    <location>
        <begin position="51"/>
        <end position="80"/>
    </location>
</feature>